<dbReference type="PROSITE" id="PS50142">
    <property type="entry name" value="RNASE_3_2"/>
    <property type="match status" value="1"/>
</dbReference>
<name>J3NZW1_GAET3</name>
<dbReference type="GeneID" id="20347266"/>
<proteinExistence type="predicted"/>
<dbReference type="eggNOG" id="ENOG502SSJ0">
    <property type="taxonomic scope" value="Eukaryota"/>
</dbReference>
<reference evidence="4" key="1">
    <citation type="submission" date="2010-07" db="EMBL/GenBank/DDBJ databases">
        <title>The genome sequence of Gaeumannomyces graminis var. tritici strain R3-111a-1.</title>
        <authorList>
            <consortium name="The Broad Institute Genome Sequencing Platform"/>
            <person name="Ma L.-J."/>
            <person name="Dead R."/>
            <person name="Young S."/>
            <person name="Zeng Q."/>
            <person name="Koehrsen M."/>
            <person name="Alvarado L."/>
            <person name="Berlin A."/>
            <person name="Chapman S.B."/>
            <person name="Chen Z."/>
            <person name="Freedman E."/>
            <person name="Gellesch M."/>
            <person name="Goldberg J."/>
            <person name="Griggs A."/>
            <person name="Gujja S."/>
            <person name="Heilman E.R."/>
            <person name="Heiman D."/>
            <person name="Hepburn T."/>
            <person name="Howarth C."/>
            <person name="Jen D."/>
            <person name="Larson L."/>
            <person name="Mehta T."/>
            <person name="Neiman D."/>
            <person name="Pearson M."/>
            <person name="Roberts A."/>
            <person name="Saif S."/>
            <person name="Shea T."/>
            <person name="Shenoy N."/>
            <person name="Sisk P."/>
            <person name="Stolte C."/>
            <person name="Sykes S."/>
            <person name="Walk T."/>
            <person name="White J."/>
            <person name="Yandava C."/>
            <person name="Haas B."/>
            <person name="Nusbaum C."/>
            <person name="Birren B."/>
        </authorList>
    </citation>
    <scope>NUCLEOTIDE SEQUENCE [LARGE SCALE GENOMIC DNA]</scope>
    <source>
        <strain evidence="4">R3-111a-1</strain>
    </source>
</reference>
<reference evidence="3" key="5">
    <citation type="submission" date="2018-04" db="UniProtKB">
        <authorList>
            <consortium name="EnsemblFungi"/>
        </authorList>
    </citation>
    <scope>IDENTIFICATION</scope>
    <source>
        <strain evidence="3">R3-111a-1</strain>
    </source>
</reference>
<protein>
    <recommendedName>
        <fullName evidence="1">RNase III domain-containing protein</fullName>
    </recommendedName>
</protein>
<dbReference type="Pfam" id="PF00636">
    <property type="entry name" value="Ribonuclease_3"/>
    <property type="match status" value="1"/>
</dbReference>
<dbReference type="InterPro" id="IPR000999">
    <property type="entry name" value="RNase_III_dom"/>
</dbReference>
<reference evidence="3" key="4">
    <citation type="journal article" date="2015" name="G3 (Bethesda)">
        <title>Genome sequences of three phytopathogenic species of the Magnaporthaceae family of fungi.</title>
        <authorList>
            <person name="Okagaki L.H."/>
            <person name="Nunes C.C."/>
            <person name="Sailsbery J."/>
            <person name="Clay B."/>
            <person name="Brown D."/>
            <person name="John T."/>
            <person name="Oh Y."/>
            <person name="Young N."/>
            <person name="Fitzgerald M."/>
            <person name="Haas B.J."/>
            <person name="Zeng Q."/>
            <person name="Young S."/>
            <person name="Adiconis X."/>
            <person name="Fan L."/>
            <person name="Levin J.Z."/>
            <person name="Mitchell T.K."/>
            <person name="Okubara P.A."/>
            <person name="Farman M.L."/>
            <person name="Kohn L.M."/>
            <person name="Birren B."/>
            <person name="Ma L.-J."/>
            <person name="Dean R.A."/>
        </authorList>
    </citation>
    <scope>NUCLEOTIDE SEQUENCE</scope>
    <source>
        <strain evidence="3">R3-111a-1</strain>
    </source>
</reference>
<dbReference type="GO" id="GO:0004525">
    <property type="term" value="F:ribonuclease III activity"/>
    <property type="evidence" value="ECO:0007669"/>
    <property type="project" value="InterPro"/>
</dbReference>
<gene>
    <name evidence="3" type="primary">20347266</name>
    <name evidence="2" type="ORF">GGTG_06808</name>
</gene>
<reference evidence="2" key="2">
    <citation type="submission" date="2010-07" db="EMBL/GenBank/DDBJ databases">
        <authorList>
            <consortium name="The Broad Institute Genome Sequencing Platform"/>
            <consortium name="Broad Institute Genome Sequencing Center for Infectious Disease"/>
            <person name="Ma L.-J."/>
            <person name="Dead R."/>
            <person name="Young S."/>
            <person name="Zeng Q."/>
            <person name="Koehrsen M."/>
            <person name="Alvarado L."/>
            <person name="Berlin A."/>
            <person name="Chapman S.B."/>
            <person name="Chen Z."/>
            <person name="Freedman E."/>
            <person name="Gellesch M."/>
            <person name="Goldberg J."/>
            <person name="Griggs A."/>
            <person name="Gujja S."/>
            <person name="Heilman E.R."/>
            <person name="Heiman D."/>
            <person name="Hepburn T."/>
            <person name="Howarth C."/>
            <person name="Jen D."/>
            <person name="Larson L."/>
            <person name="Mehta T."/>
            <person name="Neiman D."/>
            <person name="Pearson M."/>
            <person name="Roberts A."/>
            <person name="Saif S."/>
            <person name="Shea T."/>
            <person name="Shenoy N."/>
            <person name="Sisk P."/>
            <person name="Stolte C."/>
            <person name="Sykes S."/>
            <person name="Walk T."/>
            <person name="White J."/>
            <person name="Yandava C."/>
            <person name="Haas B."/>
            <person name="Nusbaum C."/>
            <person name="Birren B."/>
        </authorList>
    </citation>
    <scope>NUCLEOTIDE SEQUENCE</scope>
    <source>
        <strain evidence="2">R3-111a-1</strain>
    </source>
</reference>
<dbReference type="EMBL" id="GL385397">
    <property type="protein sequence ID" value="EJT76894.1"/>
    <property type="molecule type" value="Genomic_DNA"/>
</dbReference>
<organism evidence="2">
    <name type="scientific">Gaeumannomyces tritici (strain R3-111a-1)</name>
    <name type="common">Wheat and barley take-all root rot fungus</name>
    <name type="synonym">Gaeumannomyces graminis var. tritici</name>
    <dbReference type="NCBI Taxonomy" id="644352"/>
    <lineage>
        <taxon>Eukaryota</taxon>
        <taxon>Fungi</taxon>
        <taxon>Dikarya</taxon>
        <taxon>Ascomycota</taxon>
        <taxon>Pezizomycotina</taxon>
        <taxon>Sordariomycetes</taxon>
        <taxon>Sordariomycetidae</taxon>
        <taxon>Magnaporthales</taxon>
        <taxon>Magnaporthaceae</taxon>
        <taxon>Gaeumannomyces</taxon>
    </lineage>
</organism>
<dbReference type="VEuPathDB" id="FungiDB:GGTG_06808"/>
<dbReference type="HOGENOM" id="CLU_000907_3_2_1"/>
<evidence type="ECO:0000313" key="3">
    <source>
        <dbReference type="EnsemblFungi" id="EJT76894"/>
    </source>
</evidence>
<evidence type="ECO:0000313" key="4">
    <source>
        <dbReference type="Proteomes" id="UP000006039"/>
    </source>
</evidence>
<dbReference type="AlphaFoldDB" id="J3NZW1"/>
<dbReference type="OrthoDB" id="67027at2759"/>
<feature type="domain" description="RNase III" evidence="1">
    <location>
        <begin position="2"/>
        <end position="128"/>
    </location>
</feature>
<dbReference type="RefSeq" id="XP_009222894.1">
    <property type="nucleotide sequence ID" value="XM_009224630.1"/>
</dbReference>
<dbReference type="Proteomes" id="UP000006039">
    <property type="component" value="Unassembled WGS sequence"/>
</dbReference>
<keyword evidence="4" id="KW-1185">Reference proteome</keyword>
<dbReference type="SUPFAM" id="SSF69065">
    <property type="entry name" value="RNase III domain-like"/>
    <property type="match status" value="1"/>
</dbReference>
<reference evidence="2" key="3">
    <citation type="submission" date="2010-09" db="EMBL/GenBank/DDBJ databases">
        <title>Annotation of Gaeumannomyces graminis var. tritici R3-111a-1.</title>
        <authorList>
            <consortium name="The Broad Institute Genome Sequencing Platform"/>
            <person name="Ma L.-J."/>
            <person name="Dead R."/>
            <person name="Young S.K."/>
            <person name="Zeng Q."/>
            <person name="Gargeya S."/>
            <person name="Fitzgerald M."/>
            <person name="Haas B."/>
            <person name="Abouelleil A."/>
            <person name="Alvarado L."/>
            <person name="Arachchi H.M."/>
            <person name="Berlin A."/>
            <person name="Brown A."/>
            <person name="Chapman S.B."/>
            <person name="Chen Z."/>
            <person name="Dunbar C."/>
            <person name="Freedman E."/>
            <person name="Gearin G."/>
            <person name="Gellesch M."/>
            <person name="Goldberg J."/>
            <person name="Griggs A."/>
            <person name="Gujja S."/>
            <person name="Heiman D."/>
            <person name="Howarth C."/>
            <person name="Larson L."/>
            <person name="Lui A."/>
            <person name="MacDonald P.J.P."/>
            <person name="Mehta T."/>
            <person name="Montmayeur A."/>
            <person name="Murphy C."/>
            <person name="Neiman D."/>
            <person name="Pearson M."/>
            <person name="Priest M."/>
            <person name="Roberts A."/>
            <person name="Saif S."/>
            <person name="Shea T."/>
            <person name="Shenoy N."/>
            <person name="Sisk P."/>
            <person name="Stolte C."/>
            <person name="Sykes S."/>
            <person name="Yandava C."/>
            <person name="Wortman J."/>
            <person name="Nusbaum C."/>
            <person name="Birren B."/>
        </authorList>
    </citation>
    <scope>NUCLEOTIDE SEQUENCE</scope>
    <source>
        <strain evidence="2">R3-111a-1</strain>
    </source>
</reference>
<evidence type="ECO:0000313" key="2">
    <source>
        <dbReference type="EMBL" id="EJT76894.1"/>
    </source>
</evidence>
<sequence length="156" mass="16306">MAANIENIIKYRFADRKLLKEATLAAGASVSRTDIAGDVNGNKSLALIGDALIRLDVAHRSYIEGVGPGQSTLVLSAAGANDSLAALGARLGLDQSVTKNPCQGGEVPRVTFASTVEALIGAAWIDSGHQFDQVQSVLRALQLTEPFESGGTDRFP</sequence>
<dbReference type="EnsemblFungi" id="EJT76894">
    <property type="protein sequence ID" value="EJT76894"/>
    <property type="gene ID" value="GGTG_06808"/>
</dbReference>
<evidence type="ECO:0000259" key="1">
    <source>
        <dbReference type="PROSITE" id="PS50142"/>
    </source>
</evidence>
<dbReference type="STRING" id="644352.J3NZW1"/>
<dbReference type="Gene3D" id="1.10.1520.10">
    <property type="entry name" value="Ribonuclease III domain"/>
    <property type="match status" value="1"/>
</dbReference>
<dbReference type="InterPro" id="IPR036389">
    <property type="entry name" value="RNase_III_sf"/>
</dbReference>
<accession>J3NZW1</accession>
<dbReference type="GO" id="GO:0006396">
    <property type="term" value="P:RNA processing"/>
    <property type="evidence" value="ECO:0007669"/>
    <property type="project" value="InterPro"/>
</dbReference>